<reference evidence="3" key="1">
    <citation type="submission" date="2015-09" db="EMBL/GenBank/DDBJ databases">
        <authorList>
            <person name="Fill T.P."/>
            <person name="Baretta J.F."/>
            <person name="de Almeida L.G."/>
            <person name="Rocha M."/>
            <person name="de Souza D.H."/>
            <person name="Malavazi I."/>
            <person name="Cerdeira L.T."/>
            <person name="Hong H."/>
            <person name="Samborskyy M."/>
            <person name="de Vasconcelos A.T."/>
            <person name="Leadlay P."/>
            <person name="Rodrigues-Filho E."/>
        </authorList>
    </citation>
    <scope>NUCLEOTIDE SEQUENCE [LARGE SCALE GENOMIC DNA]</scope>
    <source>
        <strain evidence="3">LaBioMMi 136</strain>
    </source>
</reference>
<name>A0A1S9RX91_PENBI</name>
<evidence type="ECO:0000313" key="2">
    <source>
        <dbReference type="EMBL" id="OOQ90122.1"/>
    </source>
</evidence>
<dbReference type="CDD" id="cd00609">
    <property type="entry name" value="AAT_like"/>
    <property type="match status" value="1"/>
</dbReference>
<dbReference type="SUPFAM" id="SSF53383">
    <property type="entry name" value="PLP-dependent transferases"/>
    <property type="match status" value="1"/>
</dbReference>
<dbReference type="GO" id="GO:0030170">
    <property type="term" value="F:pyridoxal phosphate binding"/>
    <property type="evidence" value="ECO:0007669"/>
    <property type="project" value="InterPro"/>
</dbReference>
<evidence type="ECO:0000313" key="3">
    <source>
        <dbReference type="Proteomes" id="UP000190744"/>
    </source>
</evidence>
<gene>
    <name evidence="2" type="ORF">PEBR_05192</name>
</gene>
<dbReference type="Pfam" id="PF00155">
    <property type="entry name" value="Aminotran_1_2"/>
    <property type="match status" value="1"/>
</dbReference>
<dbReference type="InterPro" id="IPR004839">
    <property type="entry name" value="Aminotransferase_I/II_large"/>
</dbReference>
<dbReference type="GO" id="GO:0047536">
    <property type="term" value="F:2-aminoadipate transaminase activity"/>
    <property type="evidence" value="ECO:0007669"/>
    <property type="project" value="TreeGrafter"/>
</dbReference>
<dbReference type="Proteomes" id="UP000190744">
    <property type="component" value="Unassembled WGS sequence"/>
</dbReference>
<organism evidence="2 3">
    <name type="scientific">Penicillium brasilianum</name>
    <dbReference type="NCBI Taxonomy" id="104259"/>
    <lineage>
        <taxon>Eukaryota</taxon>
        <taxon>Fungi</taxon>
        <taxon>Dikarya</taxon>
        <taxon>Ascomycota</taxon>
        <taxon>Pezizomycotina</taxon>
        <taxon>Eurotiomycetes</taxon>
        <taxon>Eurotiomycetidae</taxon>
        <taxon>Eurotiales</taxon>
        <taxon>Aspergillaceae</taxon>
        <taxon>Penicillium</taxon>
    </lineage>
</organism>
<dbReference type="InterPro" id="IPR015422">
    <property type="entry name" value="PyrdxlP-dep_Trfase_small"/>
</dbReference>
<accession>A0A1S9RX91</accession>
<dbReference type="FunFam" id="3.40.640.10:FF:000080">
    <property type="entry name" value="Aminotransferase, putative"/>
    <property type="match status" value="1"/>
</dbReference>
<dbReference type="EMBL" id="LJBN01000099">
    <property type="protein sequence ID" value="OOQ90122.1"/>
    <property type="molecule type" value="Genomic_DNA"/>
</dbReference>
<proteinExistence type="predicted"/>
<dbReference type="Gene3D" id="3.90.1150.10">
    <property type="entry name" value="Aspartate Aminotransferase, domain 1"/>
    <property type="match status" value="1"/>
</dbReference>
<protein>
    <submittedName>
        <fullName evidence="2">Aminotransferase</fullName>
    </submittedName>
</protein>
<dbReference type="PANTHER" id="PTHR42858:SF1">
    <property type="entry name" value="LD15494P"/>
    <property type="match status" value="1"/>
</dbReference>
<dbReference type="InterPro" id="IPR015424">
    <property type="entry name" value="PyrdxlP-dep_Trfase"/>
</dbReference>
<dbReference type="PANTHER" id="PTHR42858">
    <property type="entry name" value="AMINOTRANSFERASE"/>
    <property type="match status" value="1"/>
</dbReference>
<dbReference type="AlphaFoldDB" id="A0A1S9RX91"/>
<dbReference type="InterPro" id="IPR015421">
    <property type="entry name" value="PyrdxlP-dep_Trfase_major"/>
</dbReference>
<sequence length="444" mass="49169">MASSHPIDFFRGWPAPKLVPVDAVKQAAVNALSDKAVSDVGFGYGPDEGHYPLRENIAEWLTQSYGPLQAITASRICITGGASQNLTSILQVFTDPLQTKRIWLVEPTYHLAFRCFEDAGFHGRLRGIPEDESGMNVDALERALEEFSDANDDEDCHGSYIAKPDRPYRKIYKHVIYLVPTFSNPSGTTMSHSRREALVKVARRFNALVICDDVYDFLAWTKPPNSTPKDLSLQRVIDVDRTLDGGPSDAFGNVMSNGSFSKILGPGCRVGWAEGSDAFIHGLSQAGQTLSGGAPSQLMSTFINDMLQTNTLQQYISKKLVPEGRRRYWLMVSTVRKYLTPLGVTFTPDPERTKLIGGYYVWVKLPAPLDADQVCQKSMDTQNLDLGNGGLFAVPGGESRDADLYRSLRLCIMWEDDEQLVEGVNRLATVIKTLLDSEQIHPSV</sequence>
<dbReference type="Gene3D" id="3.40.640.10">
    <property type="entry name" value="Type I PLP-dependent aspartate aminotransferase-like (Major domain)"/>
    <property type="match status" value="1"/>
</dbReference>
<feature type="domain" description="Aminotransferase class I/classII large" evidence="1">
    <location>
        <begin position="21"/>
        <end position="413"/>
    </location>
</feature>
<evidence type="ECO:0000259" key="1">
    <source>
        <dbReference type="Pfam" id="PF00155"/>
    </source>
</evidence>
<keyword evidence="2" id="KW-0032">Aminotransferase</keyword>
<comment type="caution">
    <text evidence="2">The sequence shown here is derived from an EMBL/GenBank/DDBJ whole genome shotgun (WGS) entry which is preliminary data.</text>
</comment>
<keyword evidence="2" id="KW-0808">Transferase</keyword>